<dbReference type="Proteomes" id="UP001208689">
    <property type="component" value="Chromosome"/>
</dbReference>
<name>A0ABY6I2N5_9ARCH</name>
<keyword evidence="1" id="KW-0472">Membrane</keyword>
<evidence type="ECO:0000256" key="1">
    <source>
        <dbReference type="SAM" id="Phobius"/>
    </source>
</evidence>
<organism evidence="2 3">
    <name type="scientific">Candidatus Lokiarchaeum ossiferum</name>
    <dbReference type="NCBI Taxonomy" id="2951803"/>
    <lineage>
        <taxon>Archaea</taxon>
        <taxon>Promethearchaeati</taxon>
        <taxon>Promethearchaeota</taxon>
        <taxon>Promethearchaeia</taxon>
        <taxon>Promethearchaeales</taxon>
        <taxon>Promethearchaeaceae</taxon>
        <taxon>Candidatus Lokiarchaeum</taxon>
    </lineage>
</organism>
<dbReference type="EMBL" id="CP104013">
    <property type="protein sequence ID" value="UYP48817.1"/>
    <property type="molecule type" value="Genomic_DNA"/>
</dbReference>
<accession>A0ABY6I2N5</accession>
<evidence type="ECO:0000313" key="3">
    <source>
        <dbReference type="Proteomes" id="UP001208689"/>
    </source>
</evidence>
<evidence type="ECO:0000313" key="2">
    <source>
        <dbReference type="EMBL" id="UYP48817.1"/>
    </source>
</evidence>
<feature type="transmembrane region" description="Helical" evidence="1">
    <location>
        <begin position="169"/>
        <end position="189"/>
    </location>
</feature>
<sequence length="263" mass="30175">MKKLKSKSTKITISTKCKRKSQKWIFLVILLSLVFGHFFFTSLLKSPIPNSFNDVIVNQPMSSHQLQNSSFFTQYENSTSYRLDCGEQINITIFNAEGFILEVTNNGNISAFRIISDYVYDYYISIDELPIGENILTLKIYKPIPHKPLELMESLKLIIYIEPPINNNLIALIIALSLLLLSLLTYIGVQMHNKSIITGFNKSFLGTNSIGEPVLFNITEDLSMVSKKREFRMQRLIMSDLPNWDLDINEVDDLTFCKSLQKV</sequence>
<protein>
    <submittedName>
        <fullName evidence="2">Uncharacterized protein</fullName>
    </submittedName>
</protein>
<keyword evidence="3" id="KW-1185">Reference proteome</keyword>
<gene>
    <name evidence="2" type="ORF">NEF87_005102</name>
</gene>
<keyword evidence="1" id="KW-1133">Transmembrane helix</keyword>
<reference evidence="2" key="1">
    <citation type="submission" date="2022-09" db="EMBL/GenBank/DDBJ databases">
        <title>Actin cytoskeleton and complex cell architecture in an #Asgard archaeon.</title>
        <authorList>
            <person name="Ponce Toledo R.I."/>
            <person name="Schleper C."/>
            <person name="Rodrigues Oliveira T."/>
            <person name="Wollweber F."/>
            <person name="Xu J."/>
            <person name="Rittmann S."/>
            <person name="Klingl A."/>
            <person name="Pilhofer M."/>
        </authorList>
    </citation>
    <scope>NUCLEOTIDE SEQUENCE</scope>
    <source>
        <strain evidence="2">B-35</strain>
    </source>
</reference>
<keyword evidence="1" id="KW-0812">Transmembrane</keyword>
<proteinExistence type="predicted"/>
<feature type="transmembrane region" description="Helical" evidence="1">
    <location>
        <begin position="24"/>
        <end position="44"/>
    </location>
</feature>